<organism evidence="2 3">
    <name type="scientific">Natronoarchaeum mannanilyticum</name>
    <dbReference type="NCBI Taxonomy" id="926360"/>
    <lineage>
        <taxon>Archaea</taxon>
        <taxon>Methanobacteriati</taxon>
        <taxon>Methanobacteriota</taxon>
        <taxon>Stenosarchaea group</taxon>
        <taxon>Halobacteria</taxon>
        <taxon>Halobacteriales</taxon>
        <taxon>Natronoarchaeaceae</taxon>
    </lineage>
</organism>
<dbReference type="Proteomes" id="UP001500420">
    <property type="component" value="Unassembled WGS sequence"/>
</dbReference>
<name>A0AAV3T505_9EURY</name>
<keyword evidence="3" id="KW-1185">Reference proteome</keyword>
<evidence type="ECO:0000313" key="2">
    <source>
        <dbReference type="EMBL" id="GAA0661514.1"/>
    </source>
</evidence>
<keyword evidence="1" id="KW-0472">Membrane</keyword>
<dbReference type="EMBL" id="BAAADV010000001">
    <property type="protein sequence ID" value="GAA0661514.1"/>
    <property type="molecule type" value="Genomic_DNA"/>
</dbReference>
<keyword evidence="1" id="KW-0812">Transmembrane</keyword>
<keyword evidence="1" id="KW-1133">Transmembrane helix</keyword>
<gene>
    <name evidence="2" type="ORF">GCM10009020_02160</name>
</gene>
<protein>
    <submittedName>
        <fullName evidence="2">Uncharacterized protein</fullName>
    </submittedName>
</protein>
<evidence type="ECO:0000256" key="1">
    <source>
        <dbReference type="SAM" id="Phobius"/>
    </source>
</evidence>
<dbReference type="AlphaFoldDB" id="A0AAV3T505"/>
<sequence length="168" mass="18103">MFDEVGGEGRSSRALVLLVFVACPVVAGILYRVLDQDPGGFAHEFVLAVAVLTGFALLSAVFLYSLPVSRTARLDEDVTTRLHAALAYLVLAGIGYLFVSFFEVTFMSSSSLYHSSALFRAAVDLGLVALVSHVMLVHYLLFALVVVGRLYRAAVDDAGRSPTSEVDR</sequence>
<reference evidence="2 3" key="1">
    <citation type="journal article" date="2019" name="Int. J. Syst. Evol. Microbiol.">
        <title>The Global Catalogue of Microorganisms (GCM) 10K type strain sequencing project: providing services to taxonomists for standard genome sequencing and annotation.</title>
        <authorList>
            <consortium name="The Broad Institute Genomics Platform"/>
            <consortium name="The Broad Institute Genome Sequencing Center for Infectious Disease"/>
            <person name="Wu L."/>
            <person name="Ma J."/>
        </authorList>
    </citation>
    <scope>NUCLEOTIDE SEQUENCE [LARGE SCALE GENOMIC DNA]</scope>
    <source>
        <strain evidence="2 3">JCM 16328</strain>
    </source>
</reference>
<proteinExistence type="predicted"/>
<feature type="transmembrane region" description="Helical" evidence="1">
    <location>
        <begin position="12"/>
        <end position="33"/>
    </location>
</feature>
<feature type="transmembrane region" description="Helical" evidence="1">
    <location>
        <begin position="127"/>
        <end position="151"/>
    </location>
</feature>
<evidence type="ECO:0000313" key="3">
    <source>
        <dbReference type="Proteomes" id="UP001500420"/>
    </source>
</evidence>
<comment type="caution">
    <text evidence="2">The sequence shown here is derived from an EMBL/GenBank/DDBJ whole genome shotgun (WGS) entry which is preliminary data.</text>
</comment>
<feature type="transmembrane region" description="Helical" evidence="1">
    <location>
        <begin position="85"/>
        <end position="107"/>
    </location>
</feature>
<feature type="transmembrane region" description="Helical" evidence="1">
    <location>
        <begin position="45"/>
        <end position="64"/>
    </location>
</feature>
<accession>A0AAV3T505</accession>